<evidence type="ECO:0000259" key="2">
    <source>
        <dbReference type="Pfam" id="PF00582"/>
    </source>
</evidence>
<dbReference type="SUPFAM" id="SSF52402">
    <property type="entry name" value="Adenine nucleotide alpha hydrolases-like"/>
    <property type="match status" value="1"/>
</dbReference>
<proteinExistence type="inferred from homology"/>
<dbReference type="PRINTS" id="PR01438">
    <property type="entry name" value="UNVRSLSTRESS"/>
</dbReference>
<dbReference type="InterPro" id="IPR006015">
    <property type="entry name" value="Universal_stress_UspA"/>
</dbReference>
<dbReference type="AlphaFoldDB" id="A0A1H0RB27"/>
<reference evidence="3 4" key="1">
    <citation type="submission" date="2016-10" db="EMBL/GenBank/DDBJ databases">
        <authorList>
            <person name="de Groot N.N."/>
        </authorList>
    </citation>
    <scope>NUCLEOTIDE SEQUENCE [LARGE SCALE GENOMIC DNA]</scope>
    <source>
        <strain evidence="3 4">S137</strain>
    </source>
</reference>
<dbReference type="Gene3D" id="3.40.50.620">
    <property type="entry name" value="HUPs"/>
    <property type="match status" value="1"/>
</dbReference>
<dbReference type="Proteomes" id="UP000182412">
    <property type="component" value="Unassembled WGS sequence"/>
</dbReference>
<evidence type="ECO:0000256" key="1">
    <source>
        <dbReference type="ARBA" id="ARBA00008791"/>
    </source>
</evidence>
<dbReference type="EMBL" id="FNJQ01000011">
    <property type="protein sequence ID" value="SDP26665.1"/>
    <property type="molecule type" value="Genomic_DNA"/>
</dbReference>
<sequence>MKLSRILVPVDASDTSSRALKFAINLAEEMEARLDVLHVTYFTSETDAQEDTWLPDDVVGDVRSDEVATQAMIKRCMPENFKYEYHCRTGMPVEEILQFAEESLPDLIVTGGRGLGVVEGFFAGSVSQELVERAQTAVMVVK</sequence>
<accession>A0A1H0RB27</accession>
<dbReference type="PANTHER" id="PTHR46268">
    <property type="entry name" value="STRESS RESPONSE PROTEIN NHAX"/>
    <property type="match status" value="1"/>
</dbReference>
<name>A0A1H0RB27_SELRU</name>
<dbReference type="InterPro" id="IPR014729">
    <property type="entry name" value="Rossmann-like_a/b/a_fold"/>
</dbReference>
<dbReference type="CDD" id="cd00293">
    <property type="entry name" value="USP-like"/>
    <property type="match status" value="1"/>
</dbReference>
<dbReference type="PANTHER" id="PTHR46268:SF6">
    <property type="entry name" value="UNIVERSAL STRESS PROTEIN UP12"/>
    <property type="match status" value="1"/>
</dbReference>
<gene>
    <name evidence="3" type="ORF">SAMN05216366_11152</name>
</gene>
<evidence type="ECO:0000313" key="4">
    <source>
        <dbReference type="Proteomes" id="UP000182412"/>
    </source>
</evidence>
<dbReference type="OrthoDB" id="1665913at2"/>
<comment type="similarity">
    <text evidence="1">Belongs to the universal stress protein A family.</text>
</comment>
<protein>
    <submittedName>
        <fullName evidence="3">Nucleotide-binding universal stress protein, UspA family</fullName>
    </submittedName>
</protein>
<dbReference type="RefSeq" id="WP_074572067.1">
    <property type="nucleotide sequence ID" value="NZ_FNJQ01000011.1"/>
</dbReference>
<dbReference type="Pfam" id="PF00582">
    <property type="entry name" value="Usp"/>
    <property type="match status" value="1"/>
</dbReference>
<organism evidence="3 4">
    <name type="scientific">Selenomonas ruminantium</name>
    <dbReference type="NCBI Taxonomy" id="971"/>
    <lineage>
        <taxon>Bacteria</taxon>
        <taxon>Bacillati</taxon>
        <taxon>Bacillota</taxon>
        <taxon>Negativicutes</taxon>
        <taxon>Selenomonadales</taxon>
        <taxon>Selenomonadaceae</taxon>
        <taxon>Selenomonas</taxon>
    </lineage>
</organism>
<dbReference type="InterPro" id="IPR006016">
    <property type="entry name" value="UspA"/>
</dbReference>
<feature type="domain" description="UspA" evidence="2">
    <location>
        <begin position="4"/>
        <end position="142"/>
    </location>
</feature>
<evidence type="ECO:0000313" key="3">
    <source>
        <dbReference type="EMBL" id="SDP26665.1"/>
    </source>
</evidence>